<feature type="domain" description="Teneurin-like YD-shell" evidence="4">
    <location>
        <begin position="808"/>
        <end position="1053"/>
    </location>
</feature>
<feature type="compositionally biased region" description="Gly residues" evidence="2">
    <location>
        <begin position="1308"/>
        <end position="1317"/>
    </location>
</feature>
<dbReference type="InterPro" id="IPR050708">
    <property type="entry name" value="T6SS_VgrG/RHS"/>
</dbReference>
<feature type="transmembrane region" description="Helical" evidence="3">
    <location>
        <begin position="1080"/>
        <end position="1104"/>
    </location>
</feature>
<gene>
    <name evidence="5" type="ORF">FGADI_6748</name>
</gene>
<evidence type="ECO:0000256" key="2">
    <source>
        <dbReference type="SAM" id="MobiDB-lite"/>
    </source>
</evidence>
<dbReference type="InterPro" id="IPR056823">
    <property type="entry name" value="TEN-like_YD-shell"/>
</dbReference>
<dbReference type="InterPro" id="IPR022385">
    <property type="entry name" value="Rhs_assc_core"/>
</dbReference>
<dbReference type="EMBL" id="JABFAI010000155">
    <property type="protein sequence ID" value="KAF4952513.1"/>
    <property type="molecule type" value="Genomic_DNA"/>
</dbReference>
<protein>
    <recommendedName>
        <fullName evidence="4">Teneurin-like YD-shell domain-containing protein</fullName>
    </recommendedName>
</protein>
<reference evidence="5" key="2">
    <citation type="submission" date="2020-05" db="EMBL/GenBank/DDBJ databases">
        <authorList>
            <person name="Kim H.-S."/>
            <person name="Proctor R.H."/>
            <person name="Brown D.W."/>
        </authorList>
    </citation>
    <scope>NUCLEOTIDE SEQUENCE</scope>
    <source>
        <strain evidence="5">NRRL 45417</strain>
    </source>
</reference>
<keyword evidence="3" id="KW-0472">Membrane</keyword>
<evidence type="ECO:0000313" key="5">
    <source>
        <dbReference type="EMBL" id="KAF4952513.1"/>
    </source>
</evidence>
<dbReference type="Gene3D" id="2.180.10.10">
    <property type="entry name" value="RHS repeat-associated core"/>
    <property type="match status" value="1"/>
</dbReference>
<dbReference type="PANTHER" id="PTHR32305">
    <property type="match status" value="1"/>
</dbReference>
<keyword evidence="3" id="KW-1133">Transmembrane helix</keyword>
<reference evidence="5" key="1">
    <citation type="journal article" date="2020" name="BMC Genomics">
        <title>Correction to: Identification and distribution of gene clusters required for synthesis of sphingolipid metabolism inhibitors in diverse species of the filamentous fungus Fusarium.</title>
        <authorList>
            <person name="Kim H.S."/>
            <person name="Lohmar J.M."/>
            <person name="Busman M."/>
            <person name="Brown D.W."/>
            <person name="Naumann T.A."/>
            <person name="Divon H.H."/>
            <person name="Lysoe E."/>
            <person name="Uhlig S."/>
            <person name="Proctor R.H."/>
        </authorList>
    </citation>
    <scope>NUCLEOTIDE SEQUENCE</scope>
    <source>
        <strain evidence="5">NRRL 45417</strain>
    </source>
</reference>
<evidence type="ECO:0000256" key="3">
    <source>
        <dbReference type="SAM" id="Phobius"/>
    </source>
</evidence>
<evidence type="ECO:0000256" key="1">
    <source>
        <dbReference type="ARBA" id="ARBA00022737"/>
    </source>
</evidence>
<comment type="caution">
    <text evidence="5">The sequence shown here is derived from an EMBL/GenBank/DDBJ whole genome shotgun (WGS) entry which is preliminary data.</text>
</comment>
<keyword evidence="6" id="KW-1185">Reference proteome</keyword>
<feature type="transmembrane region" description="Helical" evidence="3">
    <location>
        <begin position="1197"/>
        <end position="1218"/>
    </location>
</feature>
<keyword evidence="3" id="KW-0812">Transmembrane</keyword>
<dbReference type="Proteomes" id="UP000604273">
    <property type="component" value="Unassembled WGS sequence"/>
</dbReference>
<name>A0A8H4T729_9HYPO</name>
<organism evidence="5 6">
    <name type="scientific">Fusarium gaditjirri</name>
    <dbReference type="NCBI Taxonomy" id="282569"/>
    <lineage>
        <taxon>Eukaryota</taxon>
        <taxon>Fungi</taxon>
        <taxon>Dikarya</taxon>
        <taxon>Ascomycota</taxon>
        <taxon>Pezizomycotina</taxon>
        <taxon>Sordariomycetes</taxon>
        <taxon>Hypocreomycetidae</taxon>
        <taxon>Hypocreales</taxon>
        <taxon>Nectriaceae</taxon>
        <taxon>Fusarium</taxon>
        <taxon>Fusarium nisikadoi species complex</taxon>
    </lineage>
</organism>
<sequence>MFADSDTSQYQGSQAFAHRAVGNSDNDHCYSFGTLGVFGMPTGWGLGLPHVIPGVSVTAEGRTYVIDPDCGSGNDPTTARLDFIVDSWGQKIHFKYQPGTEVIIVGPDNSQANVIFAAEGVNLLTDAAGLETAFSYSTFAGTKKVISKITHPTGLVSAFDFVNIAFIDRSGGTDYMPAVQDFRRMDQDGNIMENTTYRIGTLSGGATYTGASIDLKMGGLQDALRDGNSQTANYTYDVLKASLDQNGKTIAQSSTFFNFLHLPIYEETHIMLISPTRFLLEHMRDPGSYEPLSRATAVYDEFSNQTSLIEDTYVSATGYVTQRTTEKQFTQTEWGIEMPQLEVVRDEISGFELHTKHTLSADQKTIELSSISFVAGSNTSGQPTPWKHLQYTYDDDGRQLSKSVSWVPGLKPPEGSPQFTSTATSYAFAGKILTISSADANHDTTTLSYDVTLPAGPVVLKVMPLGQTESFEYDNLGRLVGYTDPLGKLKTIAYTVGINGNTIETTDSFGYITLTKLDALGRIIQVADNGDPTQTLKMPTRVLNTKSYDCLSRIKRQINELSLETHYLYDSLGRLLQVIDPDGNVISHAYDDSQLTVTGRINGDLRSTSQLDGLSRVIRETHYPDSGDMSATARLLTMEYTFDGSNRKIRQTASQRPLTGQNPRSAIIMDTTVEYDASSFIVLETQTGTGDGGGHDIVTRQFTPDLFGNIYTYTKSTRYTDGRILGHVGPTKLFNACNQLITLRGQLGGEEQRLYNANGWGEKLTRIDGTEILFSYDAAGQLTDIATPAETTSITYACIGRNAPLNAQHDYLYDGVGQLIQDTTTTAGATTSTSYTYDGNSNLVSVVADGSAPKTMTYNAVNQRADPGFAYDANGRLLTDGNGWQYVFDNKDRLLSAQSTAPAKESIFECHADDLLARQQNSQGSKGSATAALDIYYNTRNVINAIETSDSSGTNSSSLVSDGSQVVSSYNTSSVPSYLFTQQGSTALVLGGDTVDHLSFSSYGVPFRSSTPTTIPTPLGYRQEYSDSTTGLIYLRSRWYSPSCPAFISKDPSLDQENRYAYCTGDPVNLADPSGRSPSWMVFGISLVAGIVSGGVGFVAAGALGAGTVIASITAFTVGSAGANVASHSASAAMEGRHYDFGHALVDAATGGLGGLVTGGLIALTGGYALGLVVAGAAGGFTQGAVEEAIAGHGLHAGQLAVDAMAGGAMALAAVAVLRWSFRSWRASAGIDDDGEGAFDGVSRQRRGAFYQSGQRTRIEYINGWIIRISTLDRTGGSRISWAAMLKGFTKFCRGDWFWGDREPPPGGGGGGGGNGRGFEMQPLLSV</sequence>
<evidence type="ECO:0000313" key="6">
    <source>
        <dbReference type="Proteomes" id="UP000604273"/>
    </source>
</evidence>
<accession>A0A8H4T729</accession>
<keyword evidence="1" id="KW-0677">Repeat</keyword>
<proteinExistence type="predicted"/>
<dbReference type="OrthoDB" id="442731at2759"/>
<feature type="region of interest" description="Disordered" evidence="2">
    <location>
        <begin position="1302"/>
        <end position="1327"/>
    </location>
</feature>
<dbReference type="NCBIfam" id="TIGR03696">
    <property type="entry name" value="Rhs_assc_core"/>
    <property type="match status" value="1"/>
</dbReference>
<dbReference type="PANTHER" id="PTHR32305:SF15">
    <property type="entry name" value="PROTEIN RHSA-RELATED"/>
    <property type="match status" value="1"/>
</dbReference>
<evidence type="ECO:0000259" key="4">
    <source>
        <dbReference type="Pfam" id="PF25023"/>
    </source>
</evidence>
<dbReference type="Pfam" id="PF25023">
    <property type="entry name" value="TEN_YD-shell"/>
    <property type="match status" value="1"/>
</dbReference>